<dbReference type="AlphaFoldDB" id="A0A4T2BHP3"/>
<keyword evidence="3" id="KW-1185">Reference proteome</keyword>
<feature type="domain" description="4Fe-4S Wbl-type" evidence="1">
    <location>
        <begin position="82"/>
        <end position="132"/>
    </location>
</feature>
<dbReference type="EMBL" id="QYRT01000069">
    <property type="protein sequence ID" value="TIH28606.1"/>
    <property type="molecule type" value="Genomic_DNA"/>
</dbReference>
<accession>A0A4T2BHP3</accession>
<gene>
    <name evidence="2" type="ORF">D4765_18425</name>
</gene>
<dbReference type="Proteomes" id="UP000306192">
    <property type="component" value="Unassembled WGS sequence"/>
</dbReference>
<organism evidence="2 3">
    <name type="scientific">Subtercola vilae</name>
    <dbReference type="NCBI Taxonomy" id="2056433"/>
    <lineage>
        <taxon>Bacteria</taxon>
        <taxon>Bacillati</taxon>
        <taxon>Actinomycetota</taxon>
        <taxon>Actinomycetes</taxon>
        <taxon>Micrococcales</taxon>
        <taxon>Microbacteriaceae</taxon>
        <taxon>Subtercola</taxon>
    </lineage>
</organism>
<protein>
    <recommendedName>
        <fullName evidence="1">4Fe-4S Wbl-type domain-containing protein</fullName>
    </recommendedName>
</protein>
<dbReference type="Pfam" id="PF02467">
    <property type="entry name" value="Whib"/>
    <property type="match status" value="1"/>
</dbReference>
<evidence type="ECO:0000259" key="1">
    <source>
        <dbReference type="Pfam" id="PF02467"/>
    </source>
</evidence>
<proteinExistence type="predicted"/>
<sequence>MPEDLVEFDREITDSESEKAARKLLAVHIRAKKHHVYTLIPAGATLPCLENVVHFSSWPNPKDFSGGANSTEYGSALAIHEIEEAHDKKLCAGCPFRVECLAQALSVGAANSAGGLDDEGVFGGWGRKSRQKIGAKFDSLRRAYVRGVEGGENPMPADDIARIDAEAKEGVPWR</sequence>
<name>A0A4T2BHP3_9MICO</name>
<evidence type="ECO:0000313" key="2">
    <source>
        <dbReference type="EMBL" id="TIH28606.1"/>
    </source>
</evidence>
<comment type="caution">
    <text evidence="2">The sequence shown here is derived from an EMBL/GenBank/DDBJ whole genome shotgun (WGS) entry which is preliminary data.</text>
</comment>
<reference evidence="2 3" key="1">
    <citation type="journal article" date="2019" name="Microorganisms">
        <title>Systematic Affiliation and Genome Analysis of Subtercola vilae DB165(T) with Particular Emphasis on Cold Adaptation of an Isolate from a High-Altitude Cold Volcano Lake.</title>
        <authorList>
            <person name="Villalobos A.S."/>
            <person name="Wiese J."/>
            <person name="Imhoff J.F."/>
            <person name="Dorador C."/>
            <person name="Keller A."/>
            <person name="Hentschel U."/>
        </authorList>
    </citation>
    <scope>NUCLEOTIDE SEQUENCE [LARGE SCALE GENOMIC DNA]</scope>
    <source>
        <strain evidence="2 3">DB165</strain>
    </source>
</reference>
<dbReference type="InterPro" id="IPR034768">
    <property type="entry name" value="4FE4S_WBL"/>
</dbReference>
<evidence type="ECO:0000313" key="3">
    <source>
        <dbReference type="Proteomes" id="UP000306192"/>
    </source>
</evidence>